<keyword evidence="6" id="KW-1185">Reference proteome</keyword>
<dbReference type="Proteomes" id="UP001479436">
    <property type="component" value="Unassembled WGS sequence"/>
</dbReference>
<name>A0ABR2X2K5_9FUNG</name>
<comment type="caution">
    <text evidence="5">The sequence shown here is derived from an EMBL/GenBank/DDBJ whole genome shotgun (WGS) entry which is preliminary data.</text>
</comment>
<feature type="region of interest" description="Disordered" evidence="2">
    <location>
        <begin position="123"/>
        <end position="175"/>
    </location>
</feature>
<evidence type="ECO:0000256" key="3">
    <source>
        <dbReference type="SAM" id="SignalP"/>
    </source>
</evidence>
<dbReference type="PANTHER" id="PTHR40633">
    <property type="entry name" value="MATRIX PROTEIN, PUTATIVE (AFU_ORTHOLOGUE AFUA_8G05410)-RELATED"/>
    <property type="match status" value="1"/>
</dbReference>
<feature type="domain" description="Yeast cell wall synthesis Kre9/Knh1-like N-terminal" evidence="4">
    <location>
        <begin position="32"/>
        <end position="118"/>
    </location>
</feature>
<protein>
    <recommendedName>
        <fullName evidence="4">Yeast cell wall synthesis Kre9/Knh1-like N-terminal domain-containing protein</fullName>
    </recommendedName>
</protein>
<gene>
    <name evidence="5" type="ORF">K7432_001727</name>
</gene>
<proteinExistence type="predicted"/>
<feature type="compositionally biased region" description="Low complexity" evidence="2">
    <location>
        <begin position="162"/>
        <end position="175"/>
    </location>
</feature>
<dbReference type="EMBL" id="JASJQH010000041">
    <property type="protein sequence ID" value="KAK9767997.1"/>
    <property type="molecule type" value="Genomic_DNA"/>
</dbReference>
<reference evidence="5 6" key="1">
    <citation type="submission" date="2023-04" db="EMBL/GenBank/DDBJ databases">
        <title>Genome of Basidiobolus ranarum AG-B5.</title>
        <authorList>
            <person name="Stajich J.E."/>
            <person name="Carter-House D."/>
            <person name="Gryganskyi A."/>
        </authorList>
    </citation>
    <scope>NUCLEOTIDE SEQUENCE [LARGE SCALE GENOMIC DNA]</scope>
    <source>
        <strain evidence="5 6">AG-B5</strain>
    </source>
</reference>
<feature type="chain" id="PRO_5047404119" description="Yeast cell wall synthesis Kre9/Knh1-like N-terminal domain-containing protein" evidence="3">
    <location>
        <begin position="23"/>
        <end position="201"/>
    </location>
</feature>
<dbReference type="InterPro" id="IPR018466">
    <property type="entry name" value="Kre9/Knh1-like_N"/>
</dbReference>
<dbReference type="Pfam" id="PF10342">
    <property type="entry name" value="Kre9_KNH"/>
    <property type="match status" value="1"/>
</dbReference>
<feature type="signal peptide" evidence="3">
    <location>
        <begin position="1"/>
        <end position="22"/>
    </location>
</feature>
<evidence type="ECO:0000256" key="1">
    <source>
        <dbReference type="ARBA" id="ARBA00022729"/>
    </source>
</evidence>
<sequence length="201" mass="20477">MHLTYLTAFIAIIGTSVTYVHASVAITAPLMSSWKAGTTNIITWTDNGDGKPMPAKFDIALMEGKMTALQLVSSVVSQVDSSAGQFSWNIPANQAPAKDYSIRIGTPPDVAYSPYFEIVGANGEQGGGVAPDQSNAPAGSTSAPAQSTPQNSGGSSNANPVATPATSHTPSTTPAHNGGAVNMAFNLGSVAIAGYIASLFM</sequence>
<evidence type="ECO:0000313" key="6">
    <source>
        <dbReference type="Proteomes" id="UP001479436"/>
    </source>
</evidence>
<evidence type="ECO:0000256" key="2">
    <source>
        <dbReference type="SAM" id="MobiDB-lite"/>
    </source>
</evidence>
<feature type="compositionally biased region" description="Polar residues" evidence="2">
    <location>
        <begin position="132"/>
        <end position="160"/>
    </location>
</feature>
<accession>A0ABR2X2K5</accession>
<evidence type="ECO:0000313" key="5">
    <source>
        <dbReference type="EMBL" id="KAK9767997.1"/>
    </source>
</evidence>
<evidence type="ECO:0000259" key="4">
    <source>
        <dbReference type="Pfam" id="PF10342"/>
    </source>
</evidence>
<keyword evidence="1 3" id="KW-0732">Signal</keyword>
<dbReference type="InterPro" id="IPR052982">
    <property type="entry name" value="SRP1/TIP1-like"/>
</dbReference>
<dbReference type="PANTHER" id="PTHR40633:SF1">
    <property type="entry name" value="GPI ANCHORED SERINE-THREONINE RICH PROTEIN (AFU_ORTHOLOGUE AFUA_1G03630)"/>
    <property type="match status" value="1"/>
</dbReference>
<organism evidence="5 6">
    <name type="scientific">Basidiobolus ranarum</name>
    <dbReference type="NCBI Taxonomy" id="34480"/>
    <lineage>
        <taxon>Eukaryota</taxon>
        <taxon>Fungi</taxon>
        <taxon>Fungi incertae sedis</taxon>
        <taxon>Zoopagomycota</taxon>
        <taxon>Entomophthoromycotina</taxon>
        <taxon>Basidiobolomycetes</taxon>
        <taxon>Basidiobolales</taxon>
        <taxon>Basidiobolaceae</taxon>
        <taxon>Basidiobolus</taxon>
    </lineage>
</organism>